<accession>X1DY48</accession>
<evidence type="ECO:0008006" key="2">
    <source>
        <dbReference type="Google" id="ProtNLM"/>
    </source>
</evidence>
<comment type="caution">
    <text evidence="1">The sequence shown here is derived from an EMBL/GenBank/DDBJ whole genome shotgun (WGS) entry which is preliminary data.</text>
</comment>
<name>X1DY48_9ZZZZ</name>
<reference evidence="1" key="1">
    <citation type="journal article" date="2014" name="Front. Microbiol.">
        <title>High frequency of phylogenetically diverse reductive dehalogenase-homologous genes in deep subseafloor sedimentary metagenomes.</title>
        <authorList>
            <person name="Kawai M."/>
            <person name="Futagami T."/>
            <person name="Toyoda A."/>
            <person name="Takaki Y."/>
            <person name="Nishi S."/>
            <person name="Hori S."/>
            <person name="Arai W."/>
            <person name="Tsubouchi T."/>
            <person name="Morono Y."/>
            <person name="Uchiyama I."/>
            <person name="Ito T."/>
            <person name="Fujiyama A."/>
            <person name="Inagaki F."/>
            <person name="Takami H."/>
        </authorList>
    </citation>
    <scope>NUCLEOTIDE SEQUENCE</scope>
    <source>
        <strain evidence="1">Expedition CK06-06</strain>
    </source>
</reference>
<sequence length="107" mass="12411">MKRTMIKSVSDKRKAELEAEYEIRKQLCERAKGYWVRSGDYYRCLGGLCELCGKPPDWRGLHPHEEPHRSQGGKLSLKDSKMLCGKCHSERHGIKEVNDETYKEKGD</sequence>
<dbReference type="AlphaFoldDB" id="X1DY48"/>
<protein>
    <recommendedName>
        <fullName evidence="2">HNH domain-containing protein</fullName>
    </recommendedName>
</protein>
<proteinExistence type="predicted"/>
<organism evidence="1">
    <name type="scientific">marine sediment metagenome</name>
    <dbReference type="NCBI Taxonomy" id="412755"/>
    <lineage>
        <taxon>unclassified sequences</taxon>
        <taxon>metagenomes</taxon>
        <taxon>ecological metagenomes</taxon>
    </lineage>
</organism>
<gene>
    <name evidence="1" type="ORF">S01H4_58205</name>
</gene>
<dbReference type="EMBL" id="BART01033972">
    <property type="protein sequence ID" value="GAH13105.1"/>
    <property type="molecule type" value="Genomic_DNA"/>
</dbReference>
<evidence type="ECO:0000313" key="1">
    <source>
        <dbReference type="EMBL" id="GAH13105.1"/>
    </source>
</evidence>